<dbReference type="AlphaFoldDB" id="M8DDZ5"/>
<proteinExistence type="inferred from homology"/>
<dbReference type="Pfam" id="PF06335">
    <property type="entry name" value="DUF1054"/>
    <property type="match status" value="1"/>
</dbReference>
<protein>
    <recommendedName>
        <fullName evidence="1">UPF0637 protein I532_03055</fullName>
    </recommendedName>
</protein>
<evidence type="ECO:0000313" key="2">
    <source>
        <dbReference type="EMBL" id="EMT54549.1"/>
    </source>
</evidence>
<dbReference type="HAMAP" id="MF_01851">
    <property type="entry name" value="UPF0637"/>
    <property type="match status" value="1"/>
</dbReference>
<dbReference type="RefSeq" id="WP_003386319.1">
    <property type="nucleotide sequence ID" value="NZ_APBN01000001.1"/>
</dbReference>
<keyword evidence="3" id="KW-1185">Reference proteome</keyword>
<reference evidence="2 3" key="1">
    <citation type="submission" date="2013-03" db="EMBL/GenBank/DDBJ databases">
        <title>Assembly of a new bacterial strain Brevibacillus borstelensis AK1.</title>
        <authorList>
            <person name="Rajan I."/>
            <person name="PoliReddy D."/>
            <person name="Sugumar T."/>
            <person name="Rathinam K."/>
            <person name="Alqarawi S."/>
            <person name="Khalil A.B."/>
            <person name="Sivakumar N."/>
        </authorList>
    </citation>
    <scope>NUCLEOTIDE SEQUENCE [LARGE SCALE GENOMIC DNA]</scope>
    <source>
        <strain evidence="2 3">AK1</strain>
    </source>
</reference>
<evidence type="ECO:0000256" key="1">
    <source>
        <dbReference type="HAMAP-Rule" id="MF_01851"/>
    </source>
</evidence>
<comment type="similarity">
    <text evidence="1">Belongs to the UPF0637 family.</text>
</comment>
<dbReference type="EMBL" id="APBN01000001">
    <property type="protein sequence ID" value="EMT54549.1"/>
    <property type="molecule type" value="Genomic_DNA"/>
</dbReference>
<evidence type="ECO:0000313" key="3">
    <source>
        <dbReference type="Proteomes" id="UP000012081"/>
    </source>
</evidence>
<dbReference type="InterPro" id="IPR009403">
    <property type="entry name" value="UPF0637"/>
</dbReference>
<gene>
    <name evidence="2" type="ORF">I532_03055</name>
</gene>
<sequence>MTNSFTGFHQNDFDVFAIEGLDNRMEGIKELIRPKLETLGQHFAPSLSLATGEEMFYHVAKHARRTVNPPKDTWVAWAGDKRGYKKHPHFQVGLWGTHLFVWYAVIYESPFKEEISRSMKEHLEEILEMVPDDFRWSPDHMQPGSTPQAVLGREGVLQLIDRLQQVKKAEILCGINIDRHDPVLADGDKLLSKLDATFSVLTKLYNLSKLRTTGLA</sequence>
<dbReference type="InterPro" id="IPR053707">
    <property type="entry name" value="UPF0637_domain_sf"/>
</dbReference>
<accession>M8DDZ5</accession>
<organism evidence="2 3">
    <name type="scientific">Brevibacillus borstelensis AK1</name>
    <dbReference type="NCBI Taxonomy" id="1300222"/>
    <lineage>
        <taxon>Bacteria</taxon>
        <taxon>Bacillati</taxon>
        <taxon>Bacillota</taxon>
        <taxon>Bacilli</taxon>
        <taxon>Bacillales</taxon>
        <taxon>Paenibacillaceae</taxon>
        <taxon>Brevibacillus</taxon>
    </lineage>
</organism>
<dbReference type="STRING" id="1300222.I532_03055"/>
<dbReference type="OrthoDB" id="9812818at2"/>
<dbReference type="SUPFAM" id="SSF142913">
    <property type="entry name" value="YktB/PF0168-like"/>
    <property type="match status" value="1"/>
</dbReference>
<dbReference type="Gene3D" id="3.30.930.20">
    <property type="entry name" value="Protein of unknown function DUF1054"/>
    <property type="match status" value="1"/>
</dbReference>
<comment type="caution">
    <text evidence="2">The sequence shown here is derived from an EMBL/GenBank/DDBJ whole genome shotgun (WGS) entry which is preliminary data.</text>
</comment>
<dbReference type="PATRIC" id="fig|1300222.3.peg.649"/>
<dbReference type="PIRSF" id="PIRSF021332">
    <property type="entry name" value="DUF1054"/>
    <property type="match status" value="1"/>
</dbReference>
<name>M8DDZ5_9BACL</name>
<dbReference type="Proteomes" id="UP000012081">
    <property type="component" value="Unassembled WGS sequence"/>
</dbReference>